<gene>
    <name evidence="2" type="ORF">NEPTK9_000103</name>
</gene>
<dbReference type="EMBL" id="JAAEJV010000001">
    <property type="protein sequence ID" value="MBF5058606.1"/>
    <property type="molecule type" value="Genomic_DNA"/>
</dbReference>
<feature type="region of interest" description="Disordered" evidence="1">
    <location>
        <begin position="1"/>
        <end position="25"/>
    </location>
</feature>
<sequence length="243" mass="28127">MSIYPTSKSSSYQSNKKDAQYPSDENTKNIIQATERFFKQELPDIKKDTKDWVMEKLLPAMTQAEKAKKAVSDKEVNLFLQSLSKEIPCMIKELETISFSRGHELDNYTYPSVEKFQPIASWLKALGKKYDLYKGQKGFISKLQKVFQPFIDTLTTLIREQALASRKLQYKEILSKPTLENFIFNEAVTKAHINALNGEPQQVFLELRDLLNLQRNPEINRVPSMQEQKAFQFLLAIAEFKGF</sequence>
<accession>A0ABS0AWU0</accession>
<dbReference type="Proteomes" id="UP001194714">
    <property type="component" value="Unassembled WGS sequence"/>
</dbReference>
<comment type="caution">
    <text evidence="2">The sequence shown here is derived from an EMBL/GenBank/DDBJ whole genome shotgun (WGS) entry which is preliminary data.</text>
</comment>
<protein>
    <submittedName>
        <fullName evidence="2">Uncharacterized protein</fullName>
    </submittedName>
</protein>
<keyword evidence="3" id="KW-1185">Reference proteome</keyword>
<proteinExistence type="predicted"/>
<evidence type="ECO:0000256" key="1">
    <source>
        <dbReference type="SAM" id="MobiDB-lite"/>
    </source>
</evidence>
<organism evidence="2 3">
    <name type="scientific">Candidatus Neptunichlamydia vexilliferae</name>
    <dbReference type="NCBI Taxonomy" id="1651774"/>
    <lineage>
        <taxon>Bacteria</taxon>
        <taxon>Pseudomonadati</taxon>
        <taxon>Chlamydiota</taxon>
        <taxon>Chlamydiia</taxon>
        <taxon>Parachlamydiales</taxon>
        <taxon>Simkaniaceae</taxon>
        <taxon>Candidatus Neptunichlamydia</taxon>
    </lineage>
</organism>
<evidence type="ECO:0000313" key="2">
    <source>
        <dbReference type="EMBL" id="MBF5058606.1"/>
    </source>
</evidence>
<reference evidence="2 3" key="1">
    <citation type="submission" date="2020-01" db="EMBL/GenBank/DDBJ databases">
        <title>Draft genome sequence of Cand. Neptunochlamydia vexilliferae K9.</title>
        <authorList>
            <person name="Schulz F."/>
            <person name="Koestlbacher S."/>
            <person name="Wascher F."/>
            <person name="Pizzetti I."/>
            <person name="Horn M."/>
        </authorList>
    </citation>
    <scope>NUCLEOTIDE SEQUENCE [LARGE SCALE GENOMIC DNA]</scope>
    <source>
        <strain evidence="2 3">K9</strain>
    </source>
</reference>
<feature type="compositionally biased region" description="Polar residues" evidence="1">
    <location>
        <begin position="1"/>
        <end position="14"/>
    </location>
</feature>
<evidence type="ECO:0000313" key="3">
    <source>
        <dbReference type="Proteomes" id="UP001194714"/>
    </source>
</evidence>
<name>A0ABS0AWU0_9BACT</name>
<dbReference type="RefSeq" id="WP_194846874.1">
    <property type="nucleotide sequence ID" value="NZ_JAAEJV010000001.1"/>
</dbReference>